<accession>A0A3L9MFX7</accession>
<dbReference type="AlphaFoldDB" id="A0A3L9MFX7"/>
<dbReference type="OrthoDB" id="9803040at2"/>
<comment type="caution">
    <text evidence="1">The sequence shown here is derived from an EMBL/GenBank/DDBJ whole genome shotgun (WGS) entry which is preliminary data.</text>
</comment>
<evidence type="ECO:0000313" key="1">
    <source>
        <dbReference type="EMBL" id="RLZ11691.1"/>
    </source>
</evidence>
<dbReference type="EMBL" id="RDOJ01000004">
    <property type="protein sequence ID" value="RLZ11691.1"/>
    <property type="molecule type" value="Genomic_DNA"/>
</dbReference>
<reference evidence="1 2" key="1">
    <citation type="submission" date="2018-10" db="EMBL/GenBank/DDBJ databases">
        <authorList>
            <person name="Chen X."/>
        </authorList>
    </citation>
    <scope>NUCLEOTIDE SEQUENCE [LARGE SCALE GENOMIC DNA]</scope>
    <source>
        <strain evidence="1 2">YIM 102668</strain>
    </source>
</reference>
<keyword evidence="2" id="KW-1185">Reference proteome</keyword>
<proteinExistence type="predicted"/>
<dbReference type="Pfam" id="PF10652">
    <property type="entry name" value="DUF2480"/>
    <property type="match status" value="1"/>
</dbReference>
<protein>
    <submittedName>
        <fullName evidence="1">DUF2480 family protein</fullName>
    </submittedName>
</protein>
<gene>
    <name evidence="1" type="ORF">EAH69_04520</name>
</gene>
<dbReference type="InterPro" id="IPR018914">
    <property type="entry name" value="DUF2480"/>
</dbReference>
<evidence type="ECO:0000313" key="2">
    <source>
        <dbReference type="Proteomes" id="UP000275348"/>
    </source>
</evidence>
<dbReference type="Proteomes" id="UP000275348">
    <property type="component" value="Unassembled WGS sequence"/>
</dbReference>
<dbReference type="RefSeq" id="WP_121933997.1">
    <property type="nucleotide sequence ID" value="NZ_RDOJ01000004.1"/>
</dbReference>
<organism evidence="1 2">
    <name type="scientific">Faecalibacter macacae</name>
    <dbReference type="NCBI Taxonomy" id="1859289"/>
    <lineage>
        <taxon>Bacteria</taxon>
        <taxon>Pseudomonadati</taxon>
        <taxon>Bacteroidota</taxon>
        <taxon>Flavobacteriia</taxon>
        <taxon>Flavobacteriales</taxon>
        <taxon>Weeksellaceae</taxon>
        <taxon>Faecalibacter</taxon>
    </lineage>
</organism>
<sequence>MSDEIINKIANSGLINLDLEDFYPEGPRVVFDLKDWLYEELILREKDFRQNLKDHDWSQYEGKYVAMTNTADAIVPSWAYILVATYLQPIAKRVIHGSLQDLDQILYTEIINALPTDEYVDGRIIVKGCSKKPVPDSAYIQLVEKLQPVANSIMFGEACSTVPLYKKKKA</sequence>
<name>A0A3L9MFX7_9FLAO</name>